<evidence type="ECO:0000313" key="1">
    <source>
        <dbReference type="EMBL" id="CAE0268681.1"/>
    </source>
</evidence>
<proteinExistence type="predicted"/>
<dbReference type="EMBL" id="HBIB01047196">
    <property type="protein sequence ID" value="CAE0268681.1"/>
    <property type="molecule type" value="Transcribed_RNA"/>
</dbReference>
<name>A0A7S3GK22_9EUKA</name>
<accession>A0A7S3GK22</accession>
<gene>
    <name evidence="1" type="ORF">PBIL07802_LOCUS31031</name>
</gene>
<protein>
    <submittedName>
        <fullName evidence="1">Uncharacterized protein</fullName>
    </submittedName>
</protein>
<sequence>MSHAFEKTFYEEYNIERIGDNSEASTEWPETPFQEYSGLLGDLGGFYDELSLSSGKEARTSFPRLQEKDRKGGVVAHQNSFSRDEAAQASPVALEPVVKEERVPLQEEVEASEVLQTPLTSHHGIAVGDLPAYCLLYGDKLAQSVNKGPSCIETREARDVKLHLLLTCILLLFRKTFQYLYSAGEVYEEVGQGFKMDGKTLTSFVKATLKDQQRRDPSLHFLSGIVQESTVAFKTSCRAAISLLPNILSFKFKRTRDERHFTVHVNTSLNLFDSGSLSKVEAASLKYLLFSRHAVRNASAEASCTFHQEVTSPQSPVPVARGKNIDY</sequence>
<reference evidence="1" key="1">
    <citation type="submission" date="2021-01" db="EMBL/GenBank/DDBJ databases">
        <authorList>
            <person name="Corre E."/>
            <person name="Pelletier E."/>
            <person name="Niang G."/>
            <person name="Scheremetjew M."/>
            <person name="Finn R."/>
            <person name="Kale V."/>
            <person name="Holt S."/>
            <person name="Cochrane G."/>
            <person name="Meng A."/>
            <person name="Brown T."/>
            <person name="Cohen L."/>
        </authorList>
    </citation>
    <scope>NUCLEOTIDE SEQUENCE</scope>
    <source>
        <strain evidence="1">NIES-2562</strain>
    </source>
</reference>
<organism evidence="1">
    <name type="scientific">Palpitomonas bilix</name>
    <dbReference type="NCBI Taxonomy" id="652834"/>
    <lineage>
        <taxon>Eukaryota</taxon>
        <taxon>Eukaryota incertae sedis</taxon>
    </lineage>
</organism>
<dbReference type="AlphaFoldDB" id="A0A7S3GK22"/>